<gene>
    <name evidence="2" type="ORF">HW932_14175</name>
</gene>
<dbReference type="SMART" id="SM00382">
    <property type="entry name" value="AAA"/>
    <property type="match status" value="1"/>
</dbReference>
<protein>
    <submittedName>
        <fullName evidence="2">MoxR family ATPase</fullName>
    </submittedName>
</protein>
<dbReference type="SUPFAM" id="SSF52540">
    <property type="entry name" value="P-loop containing nucleoside triphosphate hydrolases"/>
    <property type="match status" value="1"/>
</dbReference>
<dbReference type="InterPro" id="IPR027417">
    <property type="entry name" value="P-loop_NTPase"/>
</dbReference>
<dbReference type="RefSeq" id="WP_176977137.1">
    <property type="nucleotide sequence ID" value="NZ_JABZEO010000009.1"/>
</dbReference>
<dbReference type="CDD" id="cd00009">
    <property type="entry name" value="AAA"/>
    <property type="match status" value="1"/>
</dbReference>
<evidence type="ECO:0000259" key="1">
    <source>
        <dbReference type="SMART" id="SM00382"/>
    </source>
</evidence>
<dbReference type="InterPro" id="IPR011704">
    <property type="entry name" value="ATPase_dyneun-rel_AAA"/>
</dbReference>
<dbReference type="GO" id="GO:0016887">
    <property type="term" value="F:ATP hydrolysis activity"/>
    <property type="evidence" value="ECO:0007669"/>
    <property type="project" value="InterPro"/>
</dbReference>
<evidence type="ECO:0000313" key="3">
    <source>
        <dbReference type="Proteomes" id="UP000592294"/>
    </source>
</evidence>
<reference evidence="2 3" key="1">
    <citation type="submission" date="2020-06" db="EMBL/GenBank/DDBJ databases">
        <title>Whole-genome sequence of Allochromatium humboldtianum DSM 21881, type strain.</title>
        <authorList>
            <person name="Kyndt J.A."/>
            <person name="Meyer T.E."/>
        </authorList>
    </citation>
    <scope>NUCLEOTIDE SEQUENCE [LARGE SCALE GENOMIC DNA]</scope>
    <source>
        <strain evidence="2 3">DSM 21881</strain>
    </source>
</reference>
<dbReference type="Gene3D" id="3.40.50.300">
    <property type="entry name" value="P-loop containing nucleotide triphosphate hydrolases"/>
    <property type="match status" value="1"/>
</dbReference>
<evidence type="ECO:0000313" key="2">
    <source>
        <dbReference type="EMBL" id="NVZ10408.1"/>
    </source>
</evidence>
<keyword evidence="3" id="KW-1185">Reference proteome</keyword>
<dbReference type="GO" id="GO:0005524">
    <property type="term" value="F:ATP binding"/>
    <property type="evidence" value="ECO:0007669"/>
    <property type="project" value="InterPro"/>
</dbReference>
<proteinExistence type="predicted"/>
<comment type="caution">
    <text evidence="2">The sequence shown here is derived from an EMBL/GenBank/DDBJ whole genome shotgun (WGS) entry which is preliminary data.</text>
</comment>
<organism evidence="2 3">
    <name type="scientific">Allochromatium humboldtianum</name>
    <dbReference type="NCBI Taxonomy" id="504901"/>
    <lineage>
        <taxon>Bacteria</taxon>
        <taxon>Pseudomonadati</taxon>
        <taxon>Pseudomonadota</taxon>
        <taxon>Gammaproteobacteria</taxon>
        <taxon>Chromatiales</taxon>
        <taxon>Chromatiaceae</taxon>
        <taxon>Allochromatium</taxon>
    </lineage>
</organism>
<name>A0A850RAS0_9GAMM</name>
<dbReference type="AlphaFoldDB" id="A0A850RAS0"/>
<sequence>MRPAQLLRVLDREFLSTADGHHTPVMLWGPPGVGKSQMVAQIAARHAVPVIDIRLSQMEPSDLRGIPFRQGERVEWAVPAMLPDVERHGPNGVLFLDEITSAPPVVSAAAYQLILDRRLGEYRVPNGWAIFAAGNRQGDRGVTYSMPAPLANRFSHFKVETHLDDWAAWAYASGIDERVIAFLRFRPELLFDFDPAHNPVAFPSPRSWEFAHRALRKFADAPDLLPGALQACVGPAAGIELSAFVANLDQMPDLDAITRGEPVSVPREIDLQYAVAAALVGRAIRALDTPDGQAVIGHILDYAGRFPEREMGVMLVSDLHRAIGGRLFEAPAFAGWAQSVADVMLHA</sequence>
<feature type="domain" description="AAA+ ATPase" evidence="1">
    <location>
        <begin position="21"/>
        <end position="164"/>
    </location>
</feature>
<accession>A0A850RAS0</accession>
<dbReference type="Proteomes" id="UP000592294">
    <property type="component" value="Unassembled WGS sequence"/>
</dbReference>
<dbReference type="EMBL" id="JABZEO010000009">
    <property type="protein sequence ID" value="NVZ10408.1"/>
    <property type="molecule type" value="Genomic_DNA"/>
</dbReference>
<dbReference type="InterPro" id="IPR003593">
    <property type="entry name" value="AAA+_ATPase"/>
</dbReference>
<dbReference type="Pfam" id="PF07728">
    <property type="entry name" value="AAA_5"/>
    <property type="match status" value="1"/>
</dbReference>